<evidence type="ECO:0000313" key="3">
    <source>
        <dbReference type="Proteomes" id="UP000078560"/>
    </source>
</evidence>
<name>A0A1A8W513_PLAOA</name>
<dbReference type="Proteomes" id="UP000078560">
    <property type="component" value="Unassembled WGS sequence"/>
</dbReference>
<reference evidence="3" key="1">
    <citation type="submission" date="2016-05" db="EMBL/GenBank/DDBJ databases">
        <authorList>
            <person name="Naeem Raeece"/>
        </authorList>
    </citation>
    <scope>NUCLEOTIDE SEQUENCE [LARGE SCALE GENOMIC DNA]</scope>
</reference>
<dbReference type="EMBL" id="FLQU01000541">
    <property type="protein sequence ID" value="SBS87092.1"/>
    <property type="molecule type" value="Genomic_DNA"/>
</dbReference>
<evidence type="ECO:0000256" key="1">
    <source>
        <dbReference type="SAM" id="MobiDB-lite"/>
    </source>
</evidence>
<sequence>MIDTGKTIQTIGDASIEVLLRRREIQRRAGKKPVRTRDVHLNFEYTGYDRNGTHDCAKFINAGKGHKIKKPREHENVSRIHAKIQPPIHTCMHKQVTFAYVTCEGKNNRPEHLYFFIQNMTGKGRRDGRTEERKKGRKEGRKEERKEERKKGTLKDTDKEIKNERKKNEKNSTRKSVVTWK</sequence>
<feature type="region of interest" description="Disordered" evidence="1">
    <location>
        <begin position="123"/>
        <end position="181"/>
    </location>
</feature>
<evidence type="ECO:0000313" key="2">
    <source>
        <dbReference type="EMBL" id="SBS87092.1"/>
    </source>
</evidence>
<protein>
    <submittedName>
        <fullName evidence="2">Uncharacterized protein</fullName>
    </submittedName>
</protein>
<proteinExistence type="predicted"/>
<accession>A0A1A8W513</accession>
<gene>
    <name evidence="2" type="ORF">POVCU2_0040820</name>
</gene>
<dbReference type="AlphaFoldDB" id="A0A1A8W513"/>
<organism evidence="2 3">
    <name type="scientific">Plasmodium ovale curtisi</name>
    <dbReference type="NCBI Taxonomy" id="864141"/>
    <lineage>
        <taxon>Eukaryota</taxon>
        <taxon>Sar</taxon>
        <taxon>Alveolata</taxon>
        <taxon>Apicomplexa</taxon>
        <taxon>Aconoidasida</taxon>
        <taxon>Haemosporida</taxon>
        <taxon>Plasmodiidae</taxon>
        <taxon>Plasmodium</taxon>
        <taxon>Plasmodium (Plasmodium)</taxon>
    </lineage>
</organism>
<feature type="compositionally biased region" description="Basic and acidic residues" evidence="1">
    <location>
        <begin position="124"/>
        <end position="172"/>
    </location>
</feature>